<sequence>MKAELTNRTEVSGVEKIAETLRRAIFKGAFLPGDQLKEVALSRSLGVSRGSVREALRILSTEELVVHLPNRGASVRKLSLDEIDDIFLTRHILEIKACECIPTTSDHLLRALENSTSAYEAAANQDDPVVIANAHINYHKALVGLTGSLKLAELEESLMQTLQVIIACIENDRDDTQKEVANHRRMTEMVLKGDVEGAKKWVDDYIPNGKDFVTAQIRSQEQEPRLGRR</sequence>
<evidence type="ECO:0000313" key="6">
    <source>
        <dbReference type="Proteomes" id="UP001385389"/>
    </source>
</evidence>
<evidence type="ECO:0000256" key="3">
    <source>
        <dbReference type="ARBA" id="ARBA00023163"/>
    </source>
</evidence>
<gene>
    <name evidence="5" type="ORF">V8V93_03750</name>
</gene>
<dbReference type="PROSITE" id="PS50949">
    <property type="entry name" value="HTH_GNTR"/>
    <property type="match status" value="1"/>
</dbReference>
<keyword evidence="6" id="KW-1185">Reference proteome</keyword>
<dbReference type="EMBL" id="CP146609">
    <property type="protein sequence ID" value="WWX23323.1"/>
    <property type="molecule type" value="Genomic_DNA"/>
</dbReference>
<evidence type="ECO:0000313" key="5">
    <source>
        <dbReference type="EMBL" id="WWX23323.1"/>
    </source>
</evidence>
<dbReference type="PANTHER" id="PTHR43537:SF45">
    <property type="entry name" value="GNTR FAMILY REGULATORY PROTEIN"/>
    <property type="match status" value="1"/>
</dbReference>
<feature type="domain" description="HTH gntR-type" evidence="4">
    <location>
        <begin position="11"/>
        <end position="78"/>
    </location>
</feature>
<evidence type="ECO:0000256" key="2">
    <source>
        <dbReference type="ARBA" id="ARBA00023125"/>
    </source>
</evidence>
<dbReference type="InterPro" id="IPR000524">
    <property type="entry name" value="Tscrpt_reg_HTH_GntR"/>
</dbReference>
<dbReference type="InterPro" id="IPR036390">
    <property type="entry name" value="WH_DNA-bd_sf"/>
</dbReference>
<keyword evidence="2" id="KW-0238">DNA-binding</keyword>
<dbReference type="RefSeq" id="WP_338669037.1">
    <property type="nucleotide sequence ID" value="NZ_CP146609.1"/>
</dbReference>
<keyword evidence="1" id="KW-0805">Transcription regulation</keyword>
<dbReference type="InterPro" id="IPR008920">
    <property type="entry name" value="TF_FadR/GntR_C"/>
</dbReference>
<dbReference type="Pfam" id="PF07729">
    <property type="entry name" value="FCD"/>
    <property type="match status" value="1"/>
</dbReference>
<evidence type="ECO:0000259" key="4">
    <source>
        <dbReference type="PROSITE" id="PS50949"/>
    </source>
</evidence>
<dbReference type="Pfam" id="PF00392">
    <property type="entry name" value="GntR"/>
    <property type="match status" value="1"/>
</dbReference>
<accession>A0ABZ2IZ70</accession>
<dbReference type="InterPro" id="IPR011711">
    <property type="entry name" value="GntR_C"/>
</dbReference>
<dbReference type="Gene3D" id="1.20.120.530">
    <property type="entry name" value="GntR ligand-binding domain-like"/>
    <property type="match status" value="1"/>
</dbReference>
<dbReference type="SMART" id="SM00345">
    <property type="entry name" value="HTH_GNTR"/>
    <property type="match status" value="1"/>
</dbReference>
<evidence type="ECO:0000256" key="1">
    <source>
        <dbReference type="ARBA" id="ARBA00023015"/>
    </source>
</evidence>
<dbReference type="PANTHER" id="PTHR43537">
    <property type="entry name" value="TRANSCRIPTIONAL REGULATOR, GNTR FAMILY"/>
    <property type="match status" value="1"/>
</dbReference>
<protein>
    <submittedName>
        <fullName evidence="5">GntR family transcriptional regulator</fullName>
    </submittedName>
</protein>
<name>A0ABZ2IZ70_9BACT</name>
<reference evidence="5 6" key="1">
    <citation type="submission" date="2024-03" db="EMBL/GenBank/DDBJ databases">
        <title>Phenotype and Genome Characterization of a Sulfate-Reducing Bacterium Pseudodesulfovibrio sp. strain 5S69, isolated from Petroleum Reservoir in Tatarstan (Russia).</title>
        <authorList>
            <person name="Bidzhieva S.K."/>
            <person name="Kadnikov V."/>
            <person name="Tourova T.P."/>
            <person name="Samigullina S.R."/>
            <person name="Sokolova D.S."/>
            <person name="Poltaraus A.B."/>
            <person name="Avtukh A.N."/>
            <person name="Tereshina V.M."/>
            <person name="Mardanov A.V."/>
            <person name="Nazina T.N."/>
        </authorList>
    </citation>
    <scope>NUCLEOTIDE SEQUENCE [LARGE SCALE GENOMIC DNA]</scope>
    <source>
        <strain evidence="5 6">5S69</strain>
    </source>
</reference>
<keyword evidence="3" id="KW-0804">Transcription</keyword>
<dbReference type="SMART" id="SM00895">
    <property type="entry name" value="FCD"/>
    <property type="match status" value="1"/>
</dbReference>
<dbReference type="InterPro" id="IPR036388">
    <property type="entry name" value="WH-like_DNA-bd_sf"/>
</dbReference>
<organism evidence="5 6">
    <name type="scientific">Pseudodesulfovibrio methanolicus</name>
    <dbReference type="NCBI Taxonomy" id="3126690"/>
    <lineage>
        <taxon>Bacteria</taxon>
        <taxon>Pseudomonadati</taxon>
        <taxon>Thermodesulfobacteriota</taxon>
        <taxon>Desulfovibrionia</taxon>
        <taxon>Desulfovibrionales</taxon>
        <taxon>Desulfovibrionaceae</taxon>
    </lineage>
</organism>
<dbReference type="Proteomes" id="UP001385389">
    <property type="component" value="Chromosome"/>
</dbReference>
<dbReference type="CDD" id="cd07377">
    <property type="entry name" value="WHTH_GntR"/>
    <property type="match status" value="1"/>
</dbReference>
<dbReference type="Gene3D" id="1.10.10.10">
    <property type="entry name" value="Winged helix-like DNA-binding domain superfamily/Winged helix DNA-binding domain"/>
    <property type="match status" value="1"/>
</dbReference>
<proteinExistence type="predicted"/>
<dbReference type="SUPFAM" id="SSF48008">
    <property type="entry name" value="GntR ligand-binding domain-like"/>
    <property type="match status" value="1"/>
</dbReference>
<dbReference type="SUPFAM" id="SSF46785">
    <property type="entry name" value="Winged helix' DNA-binding domain"/>
    <property type="match status" value="1"/>
</dbReference>